<evidence type="ECO:0000259" key="8">
    <source>
        <dbReference type="Pfam" id="PF13567"/>
    </source>
</evidence>
<dbReference type="GO" id="GO:0005886">
    <property type="term" value="C:plasma membrane"/>
    <property type="evidence" value="ECO:0007669"/>
    <property type="project" value="UniProtKB-SubCell"/>
</dbReference>
<keyword evidence="3 6" id="KW-0812">Transmembrane</keyword>
<proteinExistence type="predicted"/>
<feature type="transmembrane region" description="Helical" evidence="6">
    <location>
        <begin position="436"/>
        <end position="461"/>
    </location>
</feature>
<keyword evidence="5 6" id="KW-0472">Membrane</keyword>
<dbReference type="Pfam" id="PF13567">
    <property type="entry name" value="DUF4131"/>
    <property type="match status" value="1"/>
</dbReference>
<accession>A0A0P7J6F1</accession>
<dbReference type="InterPro" id="IPR004477">
    <property type="entry name" value="ComEC_N"/>
</dbReference>
<feature type="transmembrane region" description="Helical" evidence="6">
    <location>
        <begin position="40"/>
        <end position="60"/>
    </location>
</feature>
<dbReference type="InterPro" id="IPR025405">
    <property type="entry name" value="DUF4131"/>
</dbReference>
<keyword evidence="4 6" id="KW-1133">Transmembrane helix</keyword>
<feature type="transmembrane region" description="Helical" evidence="6">
    <location>
        <begin position="256"/>
        <end position="275"/>
    </location>
</feature>
<dbReference type="OrthoDB" id="9790149at2"/>
<feature type="domain" description="DUF4131" evidence="8">
    <location>
        <begin position="41"/>
        <end position="193"/>
    </location>
</feature>
<evidence type="ECO:0000313" key="10">
    <source>
        <dbReference type="Proteomes" id="UP000050471"/>
    </source>
</evidence>
<name>A0A0P7J6F1_9RHOB</name>
<feature type="transmembrane region" description="Helical" evidence="6">
    <location>
        <begin position="296"/>
        <end position="312"/>
    </location>
</feature>
<reference evidence="9 10" key="1">
    <citation type="submission" date="2015-09" db="EMBL/GenBank/DDBJ databases">
        <title>Draft genome sequence of Aliiroseovarius crassostreae CV919-312TSm, the causative agent of Roseovarius Oyster Disease (formerly Juvenile Oyster Disease).</title>
        <authorList>
            <person name="Kessner L."/>
            <person name="Spinard E."/>
            <person name="Nelson D."/>
        </authorList>
    </citation>
    <scope>NUCLEOTIDE SEQUENCE [LARGE SCALE GENOMIC DNA]</scope>
    <source>
        <strain evidence="9 10">CV919-312</strain>
    </source>
</reference>
<organism evidence="9 10">
    <name type="scientific">Aliiroseovarius crassostreae</name>
    <dbReference type="NCBI Taxonomy" id="154981"/>
    <lineage>
        <taxon>Bacteria</taxon>
        <taxon>Pseudomonadati</taxon>
        <taxon>Pseudomonadota</taxon>
        <taxon>Alphaproteobacteria</taxon>
        <taxon>Rhodobacterales</taxon>
        <taxon>Paracoccaceae</taxon>
        <taxon>Aliiroseovarius</taxon>
    </lineage>
</organism>
<dbReference type="Pfam" id="PF03772">
    <property type="entry name" value="Competence"/>
    <property type="match status" value="1"/>
</dbReference>
<evidence type="ECO:0000256" key="2">
    <source>
        <dbReference type="ARBA" id="ARBA00022475"/>
    </source>
</evidence>
<keyword evidence="2" id="KW-1003">Cell membrane</keyword>
<evidence type="ECO:0000259" key="7">
    <source>
        <dbReference type="Pfam" id="PF03772"/>
    </source>
</evidence>
<feature type="domain" description="ComEC/Rec2-related protein" evidence="7">
    <location>
        <begin position="235"/>
        <end position="512"/>
    </location>
</feature>
<dbReference type="PANTHER" id="PTHR30619:SF1">
    <property type="entry name" value="RECOMBINATION PROTEIN 2"/>
    <property type="match status" value="1"/>
</dbReference>
<dbReference type="InterPro" id="IPR052159">
    <property type="entry name" value="Competence_DNA_uptake"/>
</dbReference>
<feature type="transmembrane region" description="Helical" evidence="6">
    <location>
        <begin position="365"/>
        <end position="385"/>
    </location>
</feature>
<comment type="caution">
    <text evidence="9">The sequence shown here is derived from an EMBL/GenBank/DDBJ whole genome shotgun (WGS) entry which is preliminary data.</text>
</comment>
<evidence type="ECO:0000256" key="1">
    <source>
        <dbReference type="ARBA" id="ARBA00004651"/>
    </source>
</evidence>
<feature type="transmembrane region" description="Helical" evidence="6">
    <location>
        <begin position="494"/>
        <end position="510"/>
    </location>
</feature>
<feature type="transmembrane region" description="Helical" evidence="6">
    <location>
        <begin position="515"/>
        <end position="531"/>
    </location>
</feature>
<evidence type="ECO:0000256" key="5">
    <source>
        <dbReference type="ARBA" id="ARBA00023136"/>
    </source>
</evidence>
<evidence type="ECO:0000256" key="3">
    <source>
        <dbReference type="ARBA" id="ARBA00022692"/>
    </source>
</evidence>
<dbReference type="EMBL" id="LKBA01000006">
    <property type="protein sequence ID" value="KPN63786.1"/>
    <property type="molecule type" value="Genomic_DNA"/>
</dbReference>
<evidence type="ECO:0008006" key="11">
    <source>
        <dbReference type="Google" id="ProtNLM"/>
    </source>
</evidence>
<feature type="transmembrane region" description="Helical" evidence="6">
    <location>
        <begin position="397"/>
        <end position="416"/>
    </location>
</feature>
<comment type="subcellular location">
    <subcellularLocation>
        <location evidence="1">Cell membrane</location>
        <topology evidence="1">Multi-pass membrane protein</topology>
    </subcellularLocation>
</comment>
<dbReference type="STRING" id="154981.AKJ29_11350"/>
<keyword evidence="10" id="KW-1185">Reference proteome</keyword>
<dbReference type="AlphaFoldDB" id="A0A0P7J6F1"/>
<sequence>MQAGLTRVERERGRFLHWVPIFLGTGVGIYFLLPVEPGPLVYGALVVLLLLSVLITRFWPWGLGPVSRGVALIAAGIFLAGARAHYVAAPVLDFRYYGPIEGRIIAMDRSQKEAVRLTLDQIRLADTSPDRVPRKARISLYGDDSFTTPQIGMRVAATAHLSGPNGPVEPGGFDFQRMAWFRGIGAIGYTRNPVLELEPPDGGWGVVQINRLRMALSAWVQGILPGEAGAFAAAIITGDRSAISRPTLEALRGSNLAHLLAISGLHMGLLTGFVYQAVRYLMALLPGLALRRPTKKIAAVLAIGAGAFYLLLSGGNVSTERAFIMVSTMFVGVLFDRRALSLRAVAMAAVIVLLLHPEALTEPGFQMSFAATTALVAVFGWLGPYRRFFGPRWFQPVVAVVLSSAVAAAATAPFAAAHFNQVSHFGLLANLLSVPLMGSIVMPAAVLAALLSPFGLGWVAIKVMGPPINWIIGVAGYVSSLDGAVGYVPQPMSSVLPLVAFGGLLLVLLTRWEKLLGALVFGGGLFLWSSVDRPPVLISQTGGLVGVMTEQGRALSKPKGEGFAARIWLENDGAPAEQVEAYALGAFMGDNGYAELALAGLPMVHLSGKRGAGRLVEACATGGIVVMNQPPEAKMSPDCWIISPTDLRETGSLALWPQGTGWRMITARDQQGERLWTRW</sequence>
<protein>
    <recommendedName>
        <fullName evidence="11">Competence protein</fullName>
    </recommendedName>
</protein>
<gene>
    <name evidence="9" type="ORF">AKJ29_11350</name>
</gene>
<feature type="transmembrane region" description="Helical" evidence="6">
    <location>
        <begin position="15"/>
        <end position="33"/>
    </location>
</feature>
<dbReference type="PANTHER" id="PTHR30619">
    <property type="entry name" value="DNA INTERNALIZATION/COMPETENCE PROTEIN COMEC/REC2"/>
    <property type="match status" value="1"/>
</dbReference>
<dbReference type="NCBIfam" id="TIGR00360">
    <property type="entry name" value="ComEC_N-term"/>
    <property type="match status" value="1"/>
</dbReference>
<evidence type="ECO:0000256" key="6">
    <source>
        <dbReference type="SAM" id="Phobius"/>
    </source>
</evidence>
<dbReference type="Proteomes" id="UP000050471">
    <property type="component" value="Unassembled WGS sequence"/>
</dbReference>
<evidence type="ECO:0000256" key="4">
    <source>
        <dbReference type="ARBA" id="ARBA00022989"/>
    </source>
</evidence>
<evidence type="ECO:0000313" key="9">
    <source>
        <dbReference type="EMBL" id="KPN63786.1"/>
    </source>
</evidence>
<feature type="transmembrane region" description="Helical" evidence="6">
    <location>
        <begin position="66"/>
        <end position="86"/>
    </location>
</feature>
<feature type="transmembrane region" description="Helical" evidence="6">
    <location>
        <begin position="342"/>
        <end position="359"/>
    </location>
</feature>